<dbReference type="AlphaFoldDB" id="A0A2Z7B0L6"/>
<organism evidence="2 3">
    <name type="scientific">Dorcoceras hygrometricum</name>
    <dbReference type="NCBI Taxonomy" id="472368"/>
    <lineage>
        <taxon>Eukaryota</taxon>
        <taxon>Viridiplantae</taxon>
        <taxon>Streptophyta</taxon>
        <taxon>Embryophyta</taxon>
        <taxon>Tracheophyta</taxon>
        <taxon>Spermatophyta</taxon>
        <taxon>Magnoliopsida</taxon>
        <taxon>eudicotyledons</taxon>
        <taxon>Gunneridae</taxon>
        <taxon>Pentapetalae</taxon>
        <taxon>asterids</taxon>
        <taxon>lamiids</taxon>
        <taxon>Lamiales</taxon>
        <taxon>Gesneriaceae</taxon>
        <taxon>Didymocarpoideae</taxon>
        <taxon>Trichosporeae</taxon>
        <taxon>Loxocarpinae</taxon>
        <taxon>Dorcoceras</taxon>
    </lineage>
</organism>
<name>A0A2Z7B0L6_9LAMI</name>
<feature type="compositionally biased region" description="Basic residues" evidence="1">
    <location>
        <begin position="35"/>
        <end position="48"/>
    </location>
</feature>
<accession>A0A2Z7B0L6</accession>
<evidence type="ECO:0000313" key="3">
    <source>
        <dbReference type="Proteomes" id="UP000250235"/>
    </source>
</evidence>
<evidence type="ECO:0000256" key="1">
    <source>
        <dbReference type="SAM" id="MobiDB-lite"/>
    </source>
</evidence>
<gene>
    <name evidence="2" type="ORF">F511_44328</name>
</gene>
<evidence type="ECO:0000313" key="2">
    <source>
        <dbReference type="EMBL" id="KZV25042.1"/>
    </source>
</evidence>
<reference evidence="2 3" key="1">
    <citation type="journal article" date="2015" name="Proc. Natl. Acad. Sci. U.S.A.">
        <title>The resurrection genome of Boea hygrometrica: A blueprint for survival of dehydration.</title>
        <authorList>
            <person name="Xiao L."/>
            <person name="Yang G."/>
            <person name="Zhang L."/>
            <person name="Yang X."/>
            <person name="Zhao S."/>
            <person name="Ji Z."/>
            <person name="Zhou Q."/>
            <person name="Hu M."/>
            <person name="Wang Y."/>
            <person name="Chen M."/>
            <person name="Xu Y."/>
            <person name="Jin H."/>
            <person name="Xiao X."/>
            <person name="Hu G."/>
            <person name="Bao F."/>
            <person name="Hu Y."/>
            <person name="Wan P."/>
            <person name="Li L."/>
            <person name="Deng X."/>
            <person name="Kuang T."/>
            <person name="Xiang C."/>
            <person name="Zhu J.K."/>
            <person name="Oliver M.J."/>
            <person name="He Y."/>
        </authorList>
    </citation>
    <scope>NUCLEOTIDE SEQUENCE [LARGE SCALE GENOMIC DNA]</scope>
    <source>
        <strain evidence="3">cv. XS01</strain>
    </source>
</reference>
<feature type="region of interest" description="Disordered" evidence="1">
    <location>
        <begin position="31"/>
        <end position="67"/>
    </location>
</feature>
<keyword evidence="3" id="KW-1185">Reference proteome</keyword>
<proteinExistence type="predicted"/>
<sequence length="179" mass="20668">MATRFLRFNNSCAQVKTTAYLHNQIPAPNAMLKNRSQRLNKTRAKHKTTSQAKPDLSASSNAPGQNDSVSLKTDLTLKVTDLSLNSIISQRSKCYSRVVLIGLEELAGRILEEISSCLEYVVGECKRQRLDKLERRRFEVPLEFQSMEFTLIFQQMLSSKYISRQLVLQQFIYFSRWLQ</sequence>
<protein>
    <submittedName>
        <fullName evidence="2">Uncharacterized protein</fullName>
    </submittedName>
</protein>
<dbReference type="Proteomes" id="UP000250235">
    <property type="component" value="Unassembled WGS sequence"/>
</dbReference>
<feature type="compositionally biased region" description="Polar residues" evidence="1">
    <location>
        <begin position="49"/>
        <end position="67"/>
    </location>
</feature>
<dbReference type="EMBL" id="KV012229">
    <property type="protein sequence ID" value="KZV25042.1"/>
    <property type="molecule type" value="Genomic_DNA"/>
</dbReference>